<dbReference type="EMBL" id="JAUIZM010000003">
    <property type="protein sequence ID" value="KAK1394880.1"/>
    <property type="molecule type" value="Genomic_DNA"/>
</dbReference>
<sequence>MNDCEFVTDMHFCVAYGVCNIAKKPSCGWKDWKAGGWSGGCVWRTALACGHGHKFIPHVGQKMPDTRLYSSIAIRGCGVECLMWLNEMLNIKGLQGIWDKSLRRNFCLRIRGKQSLEKKEETGDHTHSCIVRIAVTSKNNVQVEAISSRGKASSKVGAGLTMECQRFTRDSTSTCSCRKLSALLVQKNSQV</sequence>
<organism evidence="1 2">
    <name type="scientific">Heracleum sosnowskyi</name>
    <dbReference type="NCBI Taxonomy" id="360622"/>
    <lineage>
        <taxon>Eukaryota</taxon>
        <taxon>Viridiplantae</taxon>
        <taxon>Streptophyta</taxon>
        <taxon>Embryophyta</taxon>
        <taxon>Tracheophyta</taxon>
        <taxon>Spermatophyta</taxon>
        <taxon>Magnoliopsida</taxon>
        <taxon>eudicotyledons</taxon>
        <taxon>Gunneridae</taxon>
        <taxon>Pentapetalae</taxon>
        <taxon>asterids</taxon>
        <taxon>campanulids</taxon>
        <taxon>Apiales</taxon>
        <taxon>Apiaceae</taxon>
        <taxon>Apioideae</taxon>
        <taxon>apioid superclade</taxon>
        <taxon>Tordylieae</taxon>
        <taxon>Tordyliinae</taxon>
        <taxon>Heracleum</taxon>
    </lineage>
</organism>
<keyword evidence="2" id="KW-1185">Reference proteome</keyword>
<dbReference type="AlphaFoldDB" id="A0AAD8IZH8"/>
<proteinExistence type="predicted"/>
<name>A0AAD8IZH8_9APIA</name>
<protein>
    <submittedName>
        <fullName evidence="1">Uncharacterized protein</fullName>
    </submittedName>
</protein>
<evidence type="ECO:0000313" key="2">
    <source>
        <dbReference type="Proteomes" id="UP001237642"/>
    </source>
</evidence>
<gene>
    <name evidence="1" type="ORF">POM88_013936</name>
</gene>
<accession>A0AAD8IZH8</accession>
<evidence type="ECO:0000313" key="1">
    <source>
        <dbReference type="EMBL" id="KAK1394880.1"/>
    </source>
</evidence>
<dbReference type="Proteomes" id="UP001237642">
    <property type="component" value="Unassembled WGS sequence"/>
</dbReference>
<reference evidence="1" key="2">
    <citation type="submission" date="2023-05" db="EMBL/GenBank/DDBJ databases">
        <authorList>
            <person name="Schelkunov M.I."/>
        </authorList>
    </citation>
    <scope>NUCLEOTIDE SEQUENCE</scope>
    <source>
        <strain evidence="1">Hsosn_3</strain>
        <tissue evidence="1">Leaf</tissue>
    </source>
</reference>
<reference evidence="1" key="1">
    <citation type="submission" date="2023-02" db="EMBL/GenBank/DDBJ databases">
        <title>Genome of toxic invasive species Heracleum sosnowskyi carries increased number of genes despite the absence of recent whole-genome duplications.</title>
        <authorList>
            <person name="Schelkunov M."/>
            <person name="Shtratnikova V."/>
            <person name="Makarenko M."/>
            <person name="Klepikova A."/>
            <person name="Omelchenko D."/>
            <person name="Novikova G."/>
            <person name="Obukhova E."/>
            <person name="Bogdanov V."/>
            <person name="Penin A."/>
            <person name="Logacheva M."/>
        </authorList>
    </citation>
    <scope>NUCLEOTIDE SEQUENCE</scope>
    <source>
        <strain evidence="1">Hsosn_3</strain>
        <tissue evidence="1">Leaf</tissue>
    </source>
</reference>
<comment type="caution">
    <text evidence="1">The sequence shown here is derived from an EMBL/GenBank/DDBJ whole genome shotgun (WGS) entry which is preliminary data.</text>
</comment>